<evidence type="ECO:0000256" key="8">
    <source>
        <dbReference type="ARBA" id="ARBA00023065"/>
    </source>
</evidence>
<dbReference type="SUPFAM" id="SSF103473">
    <property type="entry name" value="MFS general substrate transporter"/>
    <property type="match status" value="1"/>
</dbReference>
<name>A0ABD3SBS8_9STRA</name>
<feature type="transmembrane region" description="Helical" evidence="12">
    <location>
        <begin position="360"/>
        <end position="379"/>
    </location>
</feature>
<comment type="subcellular location">
    <subcellularLocation>
        <location evidence="2">Cell membrane</location>
        <topology evidence="2">Multi-pass membrane protein</topology>
    </subcellularLocation>
</comment>
<evidence type="ECO:0000256" key="11">
    <source>
        <dbReference type="ARBA" id="ARBA00032555"/>
    </source>
</evidence>
<dbReference type="GO" id="GO:0005886">
    <property type="term" value="C:plasma membrane"/>
    <property type="evidence" value="ECO:0007669"/>
    <property type="project" value="UniProtKB-SubCell"/>
</dbReference>
<keyword evidence="14" id="KW-1185">Reference proteome</keyword>
<feature type="transmembrane region" description="Helical" evidence="12">
    <location>
        <begin position="332"/>
        <end position="354"/>
    </location>
</feature>
<keyword evidence="5" id="KW-1003">Cell membrane</keyword>
<dbReference type="Gene3D" id="1.20.1250.20">
    <property type="entry name" value="MFS general substrate transporter like domains"/>
    <property type="match status" value="1"/>
</dbReference>
<dbReference type="InterPro" id="IPR008509">
    <property type="entry name" value="MOT2/MFSD5"/>
</dbReference>
<evidence type="ECO:0000256" key="10">
    <source>
        <dbReference type="ARBA" id="ARBA00030646"/>
    </source>
</evidence>
<dbReference type="Proteomes" id="UP001530377">
    <property type="component" value="Unassembled WGS sequence"/>
</dbReference>
<dbReference type="GO" id="GO:0006811">
    <property type="term" value="P:monoatomic ion transport"/>
    <property type="evidence" value="ECO:0007669"/>
    <property type="project" value="UniProtKB-KW"/>
</dbReference>
<evidence type="ECO:0000256" key="6">
    <source>
        <dbReference type="ARBA" id="ARBA00022692"/>
    </source>
</evidence>
<feature type="transmembrane region" description="Helical" evidence="12">
    <location>
        <begin position="426"/>
        <end position="444"/>
    </location>
</feature>
<feature type="transmembrane region" description="Helical" evidence="12">
    <location>
        <begin position="289"/>
        <end position="311"/>
    </location>
</feature>
<dbReference type="PANTHER" id="PTHR23516">
    <property type="entry name" value="SAM (S-ADENOSYL METHIONINE) TRANSPORTER"/>
    <property type="match status" value="1"/>
</dbReference>
<proteinExistence type="predicted"/>
<keyword evidence="7 12" id="KW-1133">Transmembrane helix</keyword>
<protein>
    <recommendedName>
        <fullName evidence="3">Molybdate-anion transporter</fullName>
    </recommendedName>
    <alternativeName>
        <fullName evidence="10">Major facilitator superfamily domain-containing protein 5</fullName>
    </alternativeName>
    <alternativeName>
        <fullName evidence="11">Molybdate transporter 2 homolog</fullName>
    </alternativeName>
</protein>
<evidence type="ECO:0000256" key="1">
    <source>
        <dbReference type="ARBA" id="ARBA00003019"/>
    </source>
</evidence>
<keyword evidence="4" id="KW-0813">Transport</keyword>
<feature type="transmembrane region" description="Helical" evidence="12">
    <location>
        <begin position="156"/>
        <end position="176"/>
    </location>
</feature>
<comment type="function">
    <text evidence="1">Mediates high-affinity intracellular uptake of the rare oligo-element molybdenum.</text>
</comment>
<evidence type="ECO:0000256" key="4">
    <source>
        <dbReference type="ARBA" id="ARBA00022448"/>
    </source>
</evidence>
<organism evidence="13 14">
    <name type="scientific">Cyclostephanos tholiformis</name>
    <dbReference type="NCBI Taxonomy" id="382380"/>
    <lineage>
        <taxon>Eukaryota</taxon>
        <taxon>Sar</taxon>
        <taxon>Stramenopiles</taxon>
        <taxon>Ochrophyta</taxon>
        <taxon>Bacillariophyta</taxon>
        <taxon>Coscinodiscophyceae</taxon>
        <taxon>Thalassiosirophycidae</taxon>
        <taxon>Stephanodiscales</taxon>
        <taxon>Stephanodiscaceae</taxon>
        <taxon>Cyclostephanos</taxon>
    </lineage>
</organism>
<evidence type="ECO:0000256" key="3">
    <source>
        <dbReference type="ARBA" id="ARBA00021242"/>
    </source>
</evidence>
<keyword evidence="9 12" id="KW-0472">Membrane</keyword>
<evidence type="ECO:0000256" key="5">
    <source>
        <dbReference type="ARBA" id="ARBA00022475"/>
    </source>
</evidence>
<feature type="transmembrane region" description="Helical" evidence="12">
    <location>
        <begin position="61"/>
        <end position="83"/>
    </location>
</feature>
<dbReference type="AlphaFoldDB" id="A0ABD3SBS8"/>
<dbReference type="Pfam" id="PF05631">
    <property type="entry name" value="MFS_5"/>
    <property type="match status" value="1"/>
</dbReference>
<evidence type="ECO:0000313" key="14">
    <source>
        <dbReference type="Proteomes" id="UP001530377"/>
    </source>
</evidence>
<keyword evidence="8" id="KW-0406">Ion transport</keyword>
<sequence length="489" mass="50868">GGGGMDKGDSSGVARKKDPNVISLQGRFLVVFWLLRMADWLQGPYFYQVYASKNFGGASTATTWVSRLFLTGFASTALFGPLVGRMCDAYGRKAGTLAFSLLYALGASSTRSNVLGVLLLGRVFGGIGTSLLFSAPEAWLVGEAGRLDVGSSLGETFGLAYAGDSIVAILAGKMAGMAASTRGPTGPFELSVVFLALGGLLASFLWKENVAGGAGDGGGGDVLKDDAKPTIRDAIAVVRSDPKIMLVGAIQSMFEAAMYIFVLNWPPAVSGAIESYFSKFSTSSSATPYGTVFSCFMACCLLGSTLFGRLTSSTGRTDARTGKVRRAMSTEGFAVGMLALATTAMGVATLSIGTSSVPLILARLTSLPILSAICGKISLSLSSPGMVLSVLMLSLFLFESCVGMYFPTIGTLRSKYFPDSHRSVVMNLFGIPLNAMVVTVFLSIEKLGVRGALGVSTAALAVATACGLKLKGLVEGETYVDKGRIEAKE</sequence>
<gene>
    <name evidence="13" type="ORF">ACHAXA_002973</name>
</gene>
<dbReference type="InterPro" id="IPR036259">
    <property type="entry name" value="MFS_trans_sf"/>
</dbReference>
<evidence type="ECO:0000256" key="9">
    <source>
        <dbReference type="ARBA" id="ARBA00023136"/>
    </source>
</evidence>
<feature type="transmembrane region" description="Helical" evidence="12">
    <location>
        <begin position="114"/>
        <end position="136"/>
    </location>
</feature>
<evidence type="ECO:0000313" key="13">
    <source>
        <dbReference type="EMBL" id="KAL3821987.1"/>
    </source>
</evidence>
<accession>A0ABD3SBS8</accession>
<feature type="transmembrane region" description="Helical" evidence="12">
    <location>
        <begin position="386"/>
        <end position="406"/>
    </location>
</feature>
<feature type="non-terminal residue" evidence="13">
    <location>
        <position position="1"/>
    </location>
</feature>
<dbReference type="EMBL" id="JALLPB020000077">
    <property type="protein sequence ID" value="KAL3821987.1"/>
    <property type="molecule type" value="Genomic_DNA"/>
</dbReference>
<dbReference type="PANTHER" id="PTHR23516:SF1">
    <property type="entry name" value="MOLYBDATE-ANION TRANSPORTER"/>
    <property type="match status" value="1"/>
</dbReference>
<keyword evidence="6 12" id="KW-0812">Transmembrane</keyword>
<comment type="caution">
    <text evidence="13">The sequence shown here is derived from an EMBL/GenBank/DDBJ whole genome shotgun (WGS) entry which is preliminary data.</text>
</comment>
<evidence type="ECO:0000256" key="7">
    <source>
        <dbReference type="ARBA" id="ARBA00022989"/>
    </source>
</evidence>
<evidence type="ECO:0000256" key="12">
    <source>
        <dbReference type="SAM" id="Phobius"/>
    </source>
</evidence>
<reference evidence="13 14" key="1">
    <citation type="submission" date="2024-10" db="EMBL/GenBank/DDBJ databases">
        <title>Updated reference genomes for cyclostephanoid diatoms.</title>
        <authorList>
            <person name="Roberts W.R."/>
            <person name="Alverson A.J."/>
        </authorList>
    </citation>
    <scope>NUCLEOTIDE SEQUENCE [LARGE SCALE GENOMIC DNA]</scope>
    <source>
        <strain evidence="13 14">AJA228-03</strain>
    </source>
</reference>
<evidence type="ECO:0000256" key="2">
    <source>
        <dbReference type="ARBA" id="ARBA00004651"/>
    </source>
</evidence>